<gene>
    <name evidence="8" type="ORF">R0G89_09135</name>
</gene>
<dbReference type="InterPro" id="IPR037171">
    <property type="entry name" value="NagB/RpiA_transferase-like"/>
</dbReference>
<evidence type="ECO:0000313" key="8">
    <source>
        <dbReference type="EMBL" id="MDV2621893.1"/>
    </source>
</evidence>
<keyword evidence="3" id="KW-0805">Transcription regulation</keyword>
<dbReference type="PROSITE" id="PS51000">
    <property type="entry name" value="HTH_DEOR_2"/>
    <property type="match status" value="1"/>
</dbReference>
<evidence type="ECO:0000259" key="7">
    <source>
        <dbReference type="PROSITE" id="PS51000"/>
    </source>
</evidence>
<dbReference type="AlphaFoldDB" id="A0AAN5YBS4"/>
<feature type="domain" description="HTH deoR-type" evidence="7">
    <location>
        <begin position="3"/>
        <end position="58"/>
    </location>
</feature>
<dbReference type="Gene3D" id="1.10.10.10">
    <property type="entry name" value="Winged helix-like DNA-binding domain superfamily/Winged helix DNA-binding domain"/>
    <property type="match status" value="1"/>
</dbReference>
<dbReference type="SMART" id="SM00420">
    <property type="entry name" value="HTH_DEOR"/>
    <property type="match status" value="1"/>
</dbReference>
<evidence type="ECO:0000256" key="1">
    <source>
        <dbReference type="ARBA" id="ARBA00021390"/>
    </source>
</evidence>
<reference evidence="8" key="1">
    <citation type="journal article" date="2023" name="PeerJ">
        <title>Selection and evaluation of lactic acid bacteria from chicken feces in Thailand as potential probiotics.</title>
        <authorList>
            <person name="Khurajog B."/>
            <person name="Disastra Y."/>
            <person name="Lawwyne L.D."/>
            <person name="Sirichokchatchawan W."/>
            <person name="Niyomtham W."/>
            <person name="Yindee J."/>
            <person name="Hampson D.J."/>
            <person name="Prapasarakul N."/>
        </authorList>
    </citation>
    <scope>NUCLEOTIDE SEQUENCE</scope>
    <source>
        <strain evidence="8">BF9</strain>
    </source>
</reference>
<dbReference type="SUPFAM" id="SSF46785">
    <property type="entry name" value="Winged helix' DNA-binding domain"/>
    <property type="match status" value="1"/>
</dbReference>
<sequence length="251" mass="28644">MFKNERFLTILDLLQKKKVMRIKDLQKELFVSDSTIRRDLIALEKMGKVTRKFGRVELVKADNIELSFLFRQQENSESKKYIAEIASTFLGDNEAIFVDSSSTTSFLAPFFEGLTNLVVVTNSLKLAIKLDEIPAVKTFIAGGRLRSGTGSILGDISLDFFSDFRADLVFLSCSSINANDVYMSSEEQSGVKRRMMENAERKILLCDHSKFNVKGYYRLCDVNDFDVIIMDQQPPEEIMAVWSHKNVEVLY</sequence>
<dbReference type="InterPro" id="IPR036390">
    <property type="entry name" value="WH_DNA-bd_sf"/>
</dbReference>
<dbReference type="Pfam" id="PF08220">
    <property type="entry name" value="HTH_DeoR"/>
    <property type="match status" value="1"/>
</dbReference>
<proteinExistence type="predicted"/>
<name>A0AAN5YBS4_PEDAC</name>
<dbReference type="GO" id="GO:0003677">
    <property type="term" value="F:DNA binding"/>
    <property type="evidence" value="ECO:0007669"/>
    <property type="project" value="UniProtKB-KW"/>
</dbReference>
<dbReference type="InterPro" id="IPR050313">
    <property type="entry name" value="Carb_Metab_HTH_regulators"/>
</dbReference>
<dbReference type="EMBL" id="JAWJAV010000006">
    <property type="protein sequence ID" value="MDV2621893.1"/>
    <property type="molecule type" value="Genomic_DNA"/>
</dbReference>
<reference evidence="8" key="2">
    <citation type="submission" date="2023-10" db="EMBL/GenBank/DDBJ databases">
        <authorList>
            <person name="Khurajog B."/>
        </authorList>
    </citation>
    <scope>NUCLEOTIDE SEQUENCE</scope>
    <source>
        <strain evidence="8">BF9</strain>
    </source>
</reference>
<protein>
    <recommendedName>
        <fullName evidence="1">Lactose phosphotransferase system repressor</fullName>
    </recommendedName>
</protein>
<evidence type="ECO:0000256" key="6">
    <source>
        <dbReference type="ARBA" id="ARBA00024937"/>
    </source>
</evidence>
<accession>A0AAN5YBS4</accession>
<dbReference type="InterPro" id="IPR014036">
    <property type="entry name" value="DeoR-like_C"/>
</dbReference>
<keyword evidence="5" id="KW-0804">Transcription</keyword>
<dbReference type="PROSITE" id="PS00894">
    <property type="entry name" value="HTH_DEOR_1"/>
    <property type="match status" value="1"/>
</dbReference>
<evidence type="ECO:0000256" key="5">
    <source>
        <dbReference type="ARBA" id="ARBA00023163"/>
    </source>
</evidence>
<organism evidence="8 9">
    <name type="scientific">Pediococcus acidilactici</name>
    <dbReference type="NCBI Taxonomy" id="1254"/>
    <lineage>
        <taxon>Bacteria</taxon>
        <taxon>Bacillati</taxon>
        <taxon>Bacillota</taxon>
        <taxon>Bacilli</taxon>
        <taxon>Lactobacillales</taxon>
        <taxon>Lactobacillaceae</taxon>
        <taxon>Pediococcus</taxon>
        <taxon>Pediococcus acidilactici group</taxon>
    </lineage>
</organism>
<dbReference type="InterPro" id="IPR018356">
    <property type="entry name" value="Tscrpt_reg_HTH_DeoR_CS"/>
</dbReference>
<dbReference type="InterPro" id="IPR036388">
    <property type="entry name" value="WH-like_DNA-bd_sf"/>
</dbReference>
<comment type="caution">
    <text evidence="8">The sequence shown here is derived from an EMBL/GenBank/DDBJ whole genome shotgun (WGS) entry which is preliminary data.</text>
</comment>
<dbReference type="Pfam" id="PF00455">
    <property type="entry name" value="DeoRC"/>
    <property type="match status" value="1"/>
</dbReference>
<dbReference type="PANTHER" id="PTHR30363">
    <property type="entry name" value="HTH-TYPE TRANSCRIPTIONAL REGULATOR SRLR-RELATED"/>
    <property type="match status" value="1"/>
</dbReference>
<dbReference type="Proteomes" id="UP001280897">
    <property type="component" value="Unassembled WGS sequence"/>
</dbReference>
<dbReference type="RefSeq" id="WP_056985200.1">
    <property type="nucleotide sequence ID" value="NZ_CP066046.1"/>
</dbReference>
<dbReference type="InterPro" id="IPR001034">
    <property type="entry name" value="DeoR_HTH"/>
</dbReference>
<keyword evidence="2" id="KW-0678">Repressor</keyword>
<evidence type="ECO:0000256" key="3">
    <source>
        <dbReference type="ARBA" id="ARBA00023015"/>
    </source>
</evidence>
<dbReference type="Gene3D" id="3.40.50.1360">
    <property type="match status" value="1"/>
</dbReference>
<evidence type="ECO:0000313" key="9">
    <source>
        <dbReference type="Proteomes" id="UP001280897"/>
    </source>
</evidence>
<dbReference type="PANTHER" id="PTHR30363:SF4">
    <property type="entry name" value="GLYCEROL-3-PHOSPHATE REGULON REPRESSOR"/>
    <property type="match status" value="1"/>
</dbReference>
<evidence type="ECO:0000256" key="2">
    <source>
        <dbReference type="ARBA" id="ARBA00022491"/>
    </source>
</evidence>
<comment type="function">
    <text evidence="6">Repressor of the lactose catabolism operon. Galactose-6-phosphate is the inducer.</text>
</comment>
<dbReference type="SUPFAM" id="SSF100950">
    <property type="entry name" value="NagB/RpiA/CoA transferase-like"/>
    <property type="match status" value="1"/>
</dbReference>
<dbReference type="SMART" id="SM01134">
    <property type="entry name" value="DeoRC"/>
    <property type="match status" value="1"/>
</dbReference>
<dbReference type="GO" id="GO:0003700">
    <property type="term" value="F:DNA-binding transcription factor activity"/>
    <property type="evidence" value="ECO:0007669"/>
    <property type="project" value="InterPro"/>
</dbReference>
<evidence type="ECO:0000256" key="4">
    <source>
        <dbReference type="ARBA" id="ARBA00023125"/>
    </source>
</evidence>
<keyword evidence="4 8" id="KW-0238">DNA-binding</keyword>